<dbReference type="SUPFAM" id="SSF56112">
    <property type="entry name" value="Protein kinase-like (PK-like)"/>
    <property type="match status" value="1"/>
</dbReference>
<evidence type="ECO:0000313" key="12">
    <source>
        <dbReference type="Proteomes" id="UP000265618"/>
    </source>
</evidence>
<dbReference type="PROSITE" id="PS00108">
    <property type="entry name" value="PROTEIN_KINASE_ST"/>
    <property type="match status" value="1"/>
</dbReference>
<comment type="caution">
    <text evidence="11">The sequence shown here is derived from an EMBL/GenBank/DDBJ whole genome shotgun (WGS) entry which is preliminary data.</text>
</comment>
<feature type="non-terminal residue" evidence="11">
    <location>
        <position position="1"/>
    </location>
</feature>
<dbReference type="AlphaFoldDB" id="A0A9K3CSV5"/>
<evidence type="ECO:0000256" key="2">
    <source>
        <dbReference type="ARBA" id="ARBA00022527"/>
    </source>
</evidence>
<dbReference type="GO" id="GO:0004674">
    <property type="term" value="F:protein serine/threonine kinase activity"/>
    <property type="evidence" value="ECO:0007669"/>
    <property type="project" value="UniProtKB-KW"/>
</dbReference>
<comment type="catalytic activity">
    <reaction evidence="7">
        <text>L-threonyl-[protein] + ATP = O-phospho-L-threonyl-[protein] + ADP + H(+)</text>
        <dbReference type="Rhea" id="RHEA:46608"/>
        <dbReference type="Rhea" id="RHEA-COMP:11060"/>
        <dbReference type="Rhea" id="RHEA-COMP:11605"/>
        <dbReference type="ChEBI" id="CHEBI:15378"/>
        <dbReference type="ChEBI" id="CHEBI:30013"/>
        <dbReference type="ChEBI" id="CHEBI:30616"/>
        <dbReference type="ChEBI" id="CHEBI:61977"/>
        <dbReference type="ChEBI" id="CHEBI:456216"/>
        <dbReference type="EC" id="2.7.11.1"/>
    </reaction>
</comment>
<evidence type="ECO:0000256" key="9">
    <source>
        <dbReference type="SAM" id="MobiDB-lite"/>
    </source>
</evidence>
<dbReference type="InterPro" id="IPR000719">
    <property type="entry name" value="Prot_kinase_dom"/>
</dbReference>
<dbReference type="InterPro" id="IPR050660">
    <property type="entry name" value="NEK_Ser/Thr_kinase"/>
</dbReference>
<proteinExistence type="predicted"/>
<dbReference type="EC" id="2.7.11.1" evidence="1"/>
<keyword evidence="3" id="KW-0808">Transferase</keyword>
<dbReference type="SMART" id="SM00220">
    <property type="entry name" value="S_TKc"/>
    <property type="match status" value="1"/>
</dbReference>
<evidence type="ECO:0000256" key="4">
    <source>
        <dbReference type="ARBA" id="ARBA00022741"/>
    </source>
</evidence>
<evidence type="ECO:0000256" key="8">
    <source>
        <dbReference type="ARBA" id="ARBA00048679"/>
    </source>
</evidence>
<dbReference type="Gene3D" id="1.10.510.10">
    <property type="entry name" value="Transferase(Phosphotransferase) domain 1"/>
    <property type="match status" value="1"/>
</dbReference>
<keyword evidence="2" id="KW-0723">Serine/threonine-protein kinase</keyword>
<accession>A0A9K3CSV5</accession>
<keyword evidence="5" id="KW-0418">Kinase</keyword>
<dbReference type="InterPro" id="IPR011009">
    <property type="entry name" value="Kinase-like_dom_sf"/>
</dbReference>
<organism evidence="11 12">
    <name type="scientific">Kipferlia bialata</name>
    <dbReference type="NCBI Taxonomy" id="797122"/>
    <lineage>
        <taxon>Eukaryota</taxon>
        <taxon>Metamonada</taxon>
        <taxon>Carpediemonas-like organisms</taxon>
        <taxon>Kipferlia</taxon>
    </lineage>
</organism>
<comment type="catalytic activity">
    <reaction evidence="8">
        <text>L-seryl-[protein] + ATP = O-phospho-L-seryl-[protein] + ADP + H(+)</text>
        <dbReference type="Rhea" id="RHEA:17989"/>
        <dbReference type="Rhea" id="RHEA-COMP:9863"/>
        <dbReference type="Rhea" id="RHEA-COMP:11604"/>
        <dbReference type="ChEBI" id="CHEBI:15378"/>
        <dbReference type="ChEBI" id="CHEBI:29999"/>
        <dbReference type="ChEBI" id="CHEBI:30616"/>
        <dbReference type="ChEBI" id="CHEBI:83421"/>
        <dbReference type="ChEBI" id="CHEBI:456216"/>
        <dbReference type="EC" id="2.7.11.1"/>
    </reaction>
</comment>
<evidence type="ECO:0000256" key="7">
    <source>
        <dbReference type="ARBA" id="ARBA00047899"/>
    </source>
</evidence>
<dbReference type="Pfam" id="PF00069">
    <property type="entry name" value="Pkinase"/>
    <property type="match status" value="1"/>
</dbReference>
<sequence>YHDHFIDSDKGRFKDWMVIVMEYCDGISLLQVSAPYQPVTQAEIERSYPHLLPGKSLDHLLVMAEQILKGLSELHRNNIAHRDIKPANIMVCKVPGSDVPCCKLIDLGLSRLFKPDESMISSFADVSPLYSAPEKFTGGYTLSVDIWALGITLSQLCTPKCVLDYPQSLSAVRNRLMRGDPRRLTDLETGVPGLARVINSMLERDTERRPTAPQALDMIRSVHAHQLRCGSIDTVPLSLSRPSIPSLTDAIDASMAVSEAENAREERETLLSSLNPSLDSQRPTPPQEPSSKKEGRVYEPSTSFYTSVSNISGFLTGSYIHTFKEETDTLLQAVLFLDDPVASKCLDTSEVEGADRLTVREFMLENLSDEAGELFEETFSSETVLALATRNPSAESDTLPLLFIALNAIRKQKEECTYPTLGYYMLFAALFEGATPQIEAALDDLGEESEEAHVHLSVRDLTLSTVAISLMVLLLCDVRVDDLPDDRSLPSCLSFVKQCAAELVLTDTYSAAREHVAATTYWKNVKAVVRNYAKDRGPPNKRCVWRPTFEREKPHPDILNLLGFEGRSPQQLVEDIPGVDSHPIMKAAVTEACEYLCEYGAGEDDNPFPKPSTDPSGRVPPRVGDKKKTHPFTPSRVYGFCLLLRMIIHYPDIE</sequence>
<gene>
    <name evidence="11" type="ORF">KIPB_003096</name>
</gene>
<keyword evidence="12" id="KW-1185">Reference proteome</keyword>
<reference evidence="11 12" key="1">
    <citation type="journal article" date="2018" name="PLoS ONE">
        <title>The draft genome of Kipferlia bialata reveals reductive genome evolution in fornicate parasites.</title>
        <authorList>
            <person name="Tanifuji G."/>
            <person name="Takabayashi S."/>
            <person name="Kume K."/>
            <person name="Takagi M."/>
            <person name="Nakayama T."/>
            <person name="Kamikawa R."/>
            <person name="Inagaki Y."/>
            <person name="Hashimoto T."/>
        </authorList>
    </citation>
    <scope>NUCLEOTIDE SEQUENCE [LARGE SCALE GENOMIC DNA]</scope>
    <source>
        <strain evidence="11">NY0173</strain>
    </source>
</reference>
<dbReference type="GO" id="GO:0005524">
    <property type="term" value="F:ATP binding"/>
    <property type="evidence" value="ECO:0007669"/>
    <property type="project" value="UniProtKB-KW"/>
</dbReference>
<dbReference type="PANTHER" id="PTHR43671:SF98">
    <property type="entry name" value="SERINE_THREONINE-PROTEIN KINASE NEK11"/>
    <property type="match status" value="1"/>
</dbReference>
<feature type="domain" description="Protein kinase" evidence="10">
    <location>
        <begin position="1"/>
        <end position="228"/>
    </location>
</feature>
<dbReference type="OrthoDB" id="10252171at2759"/>
<protein>
    <recommendedName>
        <fullName evidence="1">non-specific serine/threonine protein kinase</fullName>
        <ecNumber evidence="1">2.7.11.1</ecNumber>
    </recommendedName>
</protein>
<name>A0A9K3CSV5_9EUKA</name>
<evidence type="ECO:0000259" key="10">
    <source>
        <dbReference type="PROSITE" id="PS50011"/>
    </source>
</evidence>
<keyword evidence="6" id="KW-0067">ATP-binding</keyword>
<keyword evidence="4" id="KW-0547">Nucleotide-binding</keyword>
<evidence type="ECO:0000256" key="6">
    <source>
        <dbReference type="ARBA" id="ARBA00022840"/>
    </source>
</evidence>
<dbReference type="EMBL" id="BDIP01000567">
    <property type="protein sequence ID" value="GIQ82026.1"/>
    <property type="molecule type" value="Genomic_DNA"/>
</dbReference>
<dbReference type="PROSITE" id="PS50011">
    <property type="entry name" value="PROTEIN_KINASE_DOM"/>
    <property type="match status" value="1"/>
</dbReference>
<feature type="compositionally biased region" description="Polar residues" evidence="9">
    <location>
        <begin position="270"/>
        <end position="282"/>
    </location>
</feature>
<feature type="region of interest" description="Disordered" evidence="9">
    <location>
        <begin position="604"/>
        <end position="630"/>
    </location>
</feature>
<evidence type="ECO:0000256" key="5">
    <source>
        <dbReference type="ARBA" id="ARBA00022777"/>
    </source>
</evidence>
<feature type="region of interest" description="Disordered" evidence="9">
    <location>
        <begin position="258"/>
        <end position="298"/>
    </location>
</feature>
<evidence type="ECO:0000256" key="1">
    <source>
        <dbReference type="ARBA" id="ARBA00012513"/>
    </source>
</evidence>
<dbReference type="Proteomes" id="UP000265618">
    <property type="component" value="Unassembled WGS sequence"/>
</dbReference>
<evidence type="ECO:0000256" key="3">
    <source>
        <dbReference type="ARBA" id="ARBA00022679"/>
    </source>
</evidence>
<dbReference type="InterPro" id="IPR008271">
    <property type="entry name" value="Ser/Thr_kinase_AS"/>
</dbReference>
<evidence type="ECO:0000313" key="11">
    <source>
        <dbReference type="EMBL" id="GIQ82026.1"/>
    </source>
</evidence>
<dbReference type="PANTHER" id="PTHR43671">
    <property type="entry name" value="SERINE/THREONINE-PROTEIN KINASE NEK"/>
    <property type="match status" value="1"/>
</dbReference>